<dbReference type="AlphaFoldDB" id="A0A6N7Q0R8"/>
<sequence length="212" mass="22949">MIVILVGPPGSGKGTQAKVLCGKFGVPQISTGDMLRAAKAAGTLDPRYRAIMDAGGLVPDEAMIELIDKRIDDADCKNGFLLDGFPRTVPQAEALERLLAGRGLAIDAVLQLDVARSLLEERLIHRRTDKRSGQIYHLVYNPPPPDAELEHRADDRPEAVGKRLDAYEAMTAALLPYYEAKGLLRRVDGVGKPEEVTARVLGALGRAQSEES</sequence>
<accession>A0A6N7Q0R8</accession>
<comment type="subunit">
    <text evidence="5 7">Monomer.</text>
</comment>
<dbReference type="NCBIfam" id="TIGR01351">
    <property type="entry name" value="adk"/>
    <property type="match status" value="1"/>
</dbReference>
<dbReference type="SUPFAM" id="SSF52540">
    <property type="entry name" value="P-loop containing nucleoside triphosphate hydrolases"/>
    <property type="match status" value="1"/>
</dbReference>
<dbReference type="EMBL" id="WJIE01000006">
    <property type="protein sequence ID" value="MRG94541.1"/>
    <property type="molecule type" value="Genomic_DNA"/>
</dbReference>
<dbReference type="UniPathway" id="UPA00588">
    <property type="reaction ID" value="UER00649"/>
</dbReference>
<feature type="binding site" evidence="5">
    <location>
        <begin position="10"/>
        <end position="15"/>
    </location>
    <ligand>
        <name>ATP</name>
        <dbReference type="ChEBI" id="CHEBI:30616"/>
    </ligand>
</feature>
<keyword evidence="1 5" id="KW-0808">Transferase</keyword>
<feature type="binding site" evidence="5">
    <location>
        <position position="126"/>
    </location>
    <ligand>
        <name>ATP</name>
        <dbReference type="ChEBI" id="CHEBI:30616"/>
    </ligand>
</feature>
<comment type="catalytic activity">
    <reaction evidence="5 7">
        <text>AMP + ATP = 2 ADP</text>
        <dbReference type="Rhea" id="RHEA:12973"/>
        <dbReference type="ChEBI" id="CHEBI:30616"/>
        <dbReference type="ChEBI" id="CHEBI:456215"/>
        <dbReference type="ChEBI" id="CHEBI:456216"/>
        <dbReference type="EC" id="2.7.4.3"/>
    </reaction>
</comment>
<feature type="binding site" evidence="5">
    <location>
        <begin position="84"/>
        <end position="87"/>
    </location>
    <ligand>
        <name>AMP</name>
        <dbReference type="ChEBI" id="CHEBI:456215"/>
    </ligand>
</feature>
<protein>
    <recommendedName>
        <fullName evidence="5 7">Adenylate kinase</fullName>
        <shortName evidence="5">AK</shortName>
        <ecNumber evidence="5 7">2.7.4.3</ecNumber>
    </recommendedName>
    <alternativeName>
        <fullName evidence="5">ATP-AMP transphosphorylase</fullName>
    </alternativeName>
    <alternativeName>
        <fullName evidence="5">ATP:AMP phosphotransferase</fullName>
    </alternativeName>
    <alternativeName>
        <fullName evidence="5">Adenylate monophosphate kinase</fullName>
    </alternativeName>
</protein>
<feature type="binding site" evidence="5">
    <location>
        <position position="191"/>
    </location>
    <ligand>
        <name>ATP</name>
        <dbReference type="ChEBI" id="CHEBI:30616"/>
    </ligand>
</feature>
<proteinExistence type="inferred from homology"/>
<dbReference type="OrthoDB" id="9805030at2"/>
<feature type="binding site" evidence="5">
    <location>
        <position position="152"/>
    </location>
    <ligand>
        <name>AMP</name>
        <dbReference type="ChEBI" id="CHEBI:456215"/>
    </ligand>
</feature>
<evidence type="ECO:0000256" key="1">
    <source>
        <dbReference type="ARBA" id="ARBA00022679"/>
    </source>
</evidence>
<evidence type="ECO:0000256" key="5">
    <source>
        <dbReference type="HAMAP-Rule" id="MF_00235"/>
    </source>
</evidence>
<comment type="caution">
    <text evidence="8">The sequence shown here is derived from an EMBL/GenBank/DDBJ whole genome shotgun (WGS) entry which is preliminary data.</text>
</comment>
<dbReference type="SUPFAM" id="SSF57774">
    <property type="entry name" value="Microbial and mitochondrial ADK, insert 'zinc finger' domain"/>
    <property type="match status" value="1"/>
</dbReference>
<evidence type="ECO:0000313" key="9">
    <source>
        <dbReference type="Proteomes" id="UP000440224"/>
    </source>
</evidence>
<comment type="similarity">
    <text evidence="5 6">Belongs to the adenylate kinase family.</text>
</comment>
<evidence type="ECO:0000256" key="2">
    <source>
        <dbReference type="ARBA" id="ARBA00022727"/>
    </source>
</evidence>
<evidence type="ECO:0000256" key="3">
    <source>
        <dbReference type="ARBA" id="ARBA00022741"/>
    </source>
</evidence>
<evidence type="ECO:0000256" key="7">
    <source>
        <dbReference type="RuleBase" id="RU003331"/>
    </source>
</evidence>
<feature type="binding site" evidence="5">
    <location>
        <begin position="135"/>
        <end position="136"/>
    </location>
    <ligand>
        <name>ATP</name>
        <dbReference type="ChEBI" id="CHEBI:30616"/>
    </ligand>
</feature>
<organism evidence="8 9">
    <name type="scientific">Polyangium spumosum</name>
    <dbReference type="NCBI Taxonomy" id="889282"/>
    <lineage>
        <taxon>Bacteria</taxon>
        <taxon>Pseudomonadati</taxon>
        <taxon>Myxococcota</taxon>
        <taxon>Polyangia</taxon>
        <taxon>Polyangiales</taxon>
        <taxon>Polyangiaceae</taxon>
        <taxon>Polyangium</taxon>
    </lineage>
</organism>
<feature type="binding site" evidence="5">
    <location>
        <position position="31"/>
    </location>
    <ligand>
        <name>AMP</name>
        <dbReference type="ChEBI" id="CHEBI:456215"/>
    </ligand>
</feature>
<comment type="subcellular location">
    <subcellularLocation>
        <location evidence="5 7">Cytoplasm</location>
    </subcellularLocation>
</comment>
<evidence type="ECO:0000256" key="6">
    <source>
        <dbReference type="RuleBase" id="RU003330"/>
    </source>
</evidence>
<dbReference type="PROSITE" id="PS00113">
    <property type="entry name" value="ADENYLATE_KINASE"/>
    <property type="match status" value="1"/>
</dbReference>
<feature type="binding site" evidence="5">
    <location>
        <position position="36"/>
    </location>
    <ligand>
        <name>AMP</name>
        <dbReference type="ChEBI" id="CHEBI:456215"/>
    </ligand>
</feature>
<dbReference type="HAMAP" id="MF_00235">
    <property type="entry name" value="Adenylate_kinase_Adk"/>
    <property type="match status" value="1"/>
</dbReference>
<keyword evidence="9" id="KW-1185">Reference proteome</keyword>
<keyword evidence="4 5" id="KW-0418">Kinase</keyword>
<dbReference type="FunFam" id="3.40.50.300:FF:000106">
    <property type="entry name" value="Adenylate kinase mitochondrial"/>
    <property type="match status" value="1"/>
</dbReference>
<dbReference type="GO" id="GO:0005524">
    <property type="term" value="F:ATP binding"/>
    <property type="evidence" value="ECO:0007669"/>
    <property type="project" value="UniProtKB-UniRule"/>
</dbReference>
<evidence type="ECO:0000256" key="4">
    <source>
        <dbReference type="ARBA" id="ARBA00022777"/>
    </source>
</evidence>
<dbReference type="PRINTS" id="PR00094">
    <property type="entry name" value="ADENYLTKNASE"/>
</dbReference>
<dbReference type="InterPro" id="IPR036193">
    <property type="entry name" value="ADK_active_lid_dom_sf"/>
</dbReference>
<evidence type="ECO:0000313" key="8">
    <source>
        <dbReference type="EMBL" id="MRG94541.1"/>
    </source>
</evidence>
<dbReference type="GO" id="GO:0005737">
    <property type="term" value="C:cytoplasm"/>
    <property type="evidence" value="ECO:0007669"/>
    <property type="project" value="UniProtKB-SubCell"/>
</dbReference>
<dbReference type="CDD" id="cd01428">
    <property type="entry name" value="ADK"/>
    <property type="match status" value="1"/>
</dbReference>
<keyword evidence="5" id="KW-0963">Cytoplasm</keyword>
<dbReference type="GO" id="GO:0044209">
    <property type="term" value="P:AMP salvage"/>
    <property type="evidence" value="ECO:0007669"/>
    <property type="project" value="UniProtKB-UniRule"/>
</dbReference>
<dbReference type="InterPro" id="IPR033690">
    <property type="entry name" value="Adenylat_kinase_CS"/>
</dbReference>
<keyword evidence="5 7" id="KW-0067">ATP-binding</keyword>
<dbReference type="InterPro" id="IPR000850">
    <property type="entry name" value="Adenylat/UMP-CMP_kin"/>
</dbReference>
<dbReference type="RefSeq" id="WP_153821383.1">
    <property type="nucleotide sequence ID" value="NZ_WJIE01000006.1"/>
</dbReference>
<comment type="pathway">
    <text evidence="5">Purine metabolism; AMP biosynthesis via salvage pathway; AMP from ADP: step 1/1.</text>
</comment>
<dbReference type="Pfam" id="PF00406">
    <property type="entry name" value="ADK"/>
    <property type="match status" value="1"/>
</dbReference>
<keyword evidence="3 5" id="KW-0547">Nucleotide-binding</keyword>
<gene>
    <name evidence="5" type="primary">adk</name>
    <name evidence="8" type="ORF">GF068_21840</name>
</gene>
<dbReference type="InterPro" id="IPR006259">
    <property type="entry name" value="Adenyl_kin_sub"/>
</dbReference>
<comment type="domain">
    <text evidence="5">Consists of three domains, a large central CORE domain and two small peripheral domains, NMPbind and LID, which undergo movements during catalysis. The LID domain closes over the site of phosphoryl transfer upon ATP binding. Assembling and dissambling the active center during each catalytic cycle provides an effective means to prevent ATP hydrolysis.</text>
</comment>
<dbReference type="NCBIfam" id="NF011100">
    <property type="entry name" value="PRK14527.1"/>
    <property type="match status" value="1"/>
</dbReference>
<dbReference type="Proteomes" id="UP000440224">
    <property type="component" value="Unassembled WGS sequence"/>
</dbReference>
<reference evidence="8 9" key="1">
    <citation type="submission" date="2019-10" db="EMBL/GenBank/DDBJ databases">
        <title>A soil myxobacterium in the family Polyangiaceae.</title>
        <authorList>
            <person name="Li Y."/>
            <person name="Wang J."/>
        </authorList>
    </citation>
    <scope>NUCLEOTIDE SEQUENCE [LARGE SCALE GENOMIC DNA]</scope>
    <source>
        <strain evidence="8 9">DSM 14734</strain>
    </source>
</reference>
<dbReference type="PANTHER" id="PTHR23359">
    <property type="entry name" value="NUCLEOTIDE KINASE"/>
    <property type="match status" value="1"/>
</dbReference>
<dbReference type="InterPro" id="IPR027417">
    <property type="entry name" value="P-loop_NTPase"/>
</dbReference>
<dbReference type="Gene3D" id="3.40.50.300">
    <property type="entry name" value="P-loop containing nucleotide triphosphate hydrolases"/>
    <property type="match status" value="1"/>
</dbReference>
<feature type="binding site" evidence="5">
    <location>
        <position position="91"/>
    </location>
    <ligand>
        <name>AMP</name>
        <dbReference type="ChEBI" id="CHEBI:456215"/>
    </ligand>
</feature>
<comment type="caution">
    <text evidence="5">Lacks conserved residue(s) required for the propagation of feature annotation.</text>
</comment>
<dbReference type="NCBIfam" id="NF001381">
    <property type="entry name" value="PRK00279.1-3"/>
    <property type="match status" value="1"/>
</dbReference>
<name>A0A6N7Q0R8_9BACT</name>
<keyword evidence="2 5" id="KW-0545">Nucleotide biosynthesis</keyword>
<dbReference type="GO" id="GO:0004017">
    <property type="term" value="F:AMP kinase activity"/>
    <property type="evidence" value="ECO:0007669"/>
    <property type="project" value="UniProtKB-UniRule"/>
</dbReference>
<dbReference type="EC" id="2.7.4.3" evidence="5 7"/>
<comment type="function">
    <text evidence="5">Catalyzes the reversible transfer of the terminal phosphate group between ATP and AMP. Plays an important role in cellular energy homeostasis and in adenine nucleotide metabolism.</text>
</comment>
<feature type="binding site" evidence="5">
    <location>
        <begin position="56"/>
        <end position="58"/>
    </location>
    <ligand>
        <name>AMP</name>
        <dbReference type="ChEBI" id="CHEBI:456215"/>
    </ligand>
</feature>
<feature type="binding site" evidence="5">
    <location>
        <position position="163"/>
    </location>
    <ligand>
        <name>AMP</name>
        <dbReference type="ChEBI" id="CHEBI:456215"/>
    </ligand>
</feature>